<keyword evidence="8" id="KW-1185">Reference proteome</keyword>
<evidence type="ECO:0000313" key="8">
    <source>
        <dbReference type="Proteomes" id="UP000326169"/>
    </source>
</evidence>
<dbReference type="PANTHER" id="PTHR43273">
    <property type="entry name" value="ANAEROBIC SULFATASE-MATURATING ENZYME HOMOLOG ASLB-RELATED"/>
    <property type="match status" value="1"/>
</dbReference>
<name>A0A5M3TDP6_LIMPL</name>
<gene>
    <name evidence="7" type="ORF">NIES46_46270</name>
</gene>
<evidence type="ECO:0000256" key="5">
    <source>
        <dbReference type="ARBA" id="ARBA00023014"/>
    </source>
</evidence>
<dbReference type="EMBL" id="BIMW01000197">
    <property type="protein sequence ID" value="GCE96555.1"/>
    <property type="molecule type" value="Genomic_DNA"/>
</dbReference>
<proteinExistence type="predicted"/>
<reference evidence="7 8" key="1">
    <citation type="journal article" date="2019" name="J Genomics">
        <title>The Draft Genome of a Hydrogen-producing Cyanobacterium, Arthrospira platensis NIES-46.</title>
        <authorList>
            <person name="Suzuki S."/>
            <person name="Yamaguchi H."/>
            <person name="Kawachi M."/>
        </authorList>
    </citation>
    <scope>NUCLEOTIDE SEQUENCE [LARGE SCALE GENOMIC DNA]</scope>
    <source>
        <strain evidence="7 8">NIES-46</strain>
    </source>
</reference>
<keyword evidence="3" id="KW-0479">Metal-binding</keyword>
<dbReference type="InterPro" id="IPR058240">
    <property type="entry name" value="rSAM_sf"/>
</dbReference>
<dbReference type="InterPro" id="IPR023885">
    <property type="entry name" value="4Fe4S-binding_SPASM_dom"/>
</dbReference>
<dbReference type="GeneID" id="301685343"/>
<dbReference type="Pfam" id="PF04055">
    <property type="entry name" value="Radical_SAM"/>
    <property type="match status" value="1"/>
</dbReference>
<dbReference type="PANTHER" id="PTHR43273:SF8">
    <property type="entry name" value="RADICAL SAM DOMAIN PROTEIN"/>
    <property type="match status" value="1"/>
</dbReference>
<comment type="caution">
    <text evidence="7">The sequence shown here is derived from an EMBL/GenBank/DDBJ whole genome shotgun (WGS) entry which is preliminary data.</text>
</comment>
<keyword evidence="5" id="KW-0411">Iron-sulfur</keyword>
<accession>A0A5M3TDP6</accession>
<sequence>MKTLPDNTVSSSYSAINRSWVSLRNVHELHIELTNVCNLHCSYCYAEVKTPGKEVPLFDIDTFAIAIERIAEYSRKSHIELIFHGGEPLLQSDQWYDRACTLAVKILGDKGKTVDFGLQSNLTLLNDEHIDVFARHGVKIGTSIDGPEAVHNQVRGGFKKTIHNLKRLRERGIFSGAIAVIHLHNWTLVPQIYETFYQLGITAFHLNIASAVGHGIGAKPLSEEQIFRVLKDNLDSLIRYEGSIVETRMLAKIQRHLAAPSAKEFLDQLRCDNPFCHAGINMIVVKETGEVYPCGCAGSSGNVQSYLLGNILDPDGFDPDGWKQKLHGFHGKTDKYEKDCRTCPAKFVCEHGCPAFDLNDSETPENHCGATKRFERYLRTLPLEAIEQVAQMSPQMAKSKNAADIITNWQ</sequence>
<dbReference type="SFLD" id="SFLDG01072">
    <property type="entry name" value="dehydrogenase_like"/>
    <property type="match status" value="1"/>
</dbReference>
<evidence type="ECO:0000256" key="4">
    <source>
        <dbReference type="ARBA" id="ARBA00023004"/>
    </source>
</evidence>
<dbReference type="SUPFAM" id="SSF102114">
    <property type="entry name" value="Radical SAM enzymes"/>
    <property type="match status" value="1"/>
</dbReference>
<evidence type="ECO:0000256" key="1">
    <source>
        <dbReference type="ARBA" id="ARBA00001966"/>
    </source>
</evidence>
<dbReference type="SFLD" id="SFLDS00029">
    <property type="entry name" value="Radical_SAM"/>
    <property type="match status" value="2"/>
</dbReference>
<dbReference type="Gene3D" id="3.20.20.70">
    <property type="entry name" value="Aldolase class I"/>
    <property type="match status" value="1"/>
</dbReference>
<dbReference type="SFLD" id="SFLDG01067">
    <property type="entry name" value="SPASM/twitch_domain_containing"/>
    <property type="match status" value="2"/>
</dbReference>
<protein>
    <submittedName>
        <fullName evidence="7">Arylsulfatase regulatory protein</fullName>
    </submittedName>
</protein>
<comment type="cofactor">
    <cofactor evidence="1">
        <name>[4Fe-4S] cluster</name>
        <dbReference type="ChEBI" id="CHEBI:49883"/>
    </cofactor>
</comment>
<keyword evidence="2" id="KW-0949">S-adenosyl-L-methionine</keyword>
<dbReference type="InterPro" id="IPR023867">
    <property type="entry name" value="Sulphatase_maturase_rSAM"/>
</dbReference>
<evidence type="ECO:0000256" key="3">
    <source>
        <dbReference type="ARBA" id="ARBA00022723"/>
    </source>
</evidence>
<dbReference type="SFLD" id="SFLDG01384">
    <property type="entry name" value="thioether_bond_formation_requi"/>
    <property type="match status" value="1"/>
</dbReference>
<dbReference type="CDD" id="cd01335">
    <property type="entry name" value="Radical_SAM"/>
    <property type="match status" value="1"/>
</dbReference>
<dbReference type="NCBIfam" id="TIGR04085">
    <property type="entry name" value="rSAM_more_4Fe4S"/>
    <property type="match status" value="1"/>
</dbReference>
<organism evidence="7 8">
    <name type="scientific">Limnospira platensis NIES-46</name>
    <dbReference type="NCBI Taxonomy" id="1236695"/>
    <lineage>
        <taxon>Bacteria</taxon>
        <taxon>Bacillati</taxon>
        <taxon>Cyanobacteriota</taxon>
        <taxon>Cyanophyceae</taxon>
        <taxon>Oscillatoriophycideae</taxon>
        <taxon>Oscillatoriales</taxon>
        <taxon>Sirenicapillariaceae</taxon>
        <taxon>Limnospira</taxon>
    </lineage>
</organism>
<evidence type="ECO:0000313" key="7">
    <source>
        <dbReference type="EMBL" id="GCE96555.1"/>
    </source>
</evidence>
<evidence type="ECO:0000256" key="2">
    <source>
        <dbReference type="ARBA" id="ARBA00022691"/>
    </source>
</evidence>
<dbReference type="InterPro" id="IPR013785">
    <property type="entry name" value="Aldolase_TIM"/>
</dbReference>
<dbReference type="Proteomes" id="UP000326169">
    <property type="component" value="Unassembled WGS sequence"/>
</dbReference>
<keyword evidence="4" id="KW-0408">Iron</keyword>
<dbReference type="SFLD" id="SFLDG01386">
    <property type="entry name" value="main_SPASM_domain-containing"/>
    <property type="match status" value="2"/>
</dbReference>
<feature type="domain" description="Radical SAM core" evidence="6">
    <location>
        <begin position="31"/>
        <end position="185"/>
    </location>
</feature>
<dbReference type="InterPro" id="IPR007197">
    <property type="entry name" value="rSAM"/>
</dbReference>
<evidence type="ECO:0000259" key="6">
    <source>
        <dbReference type="Pfam" id="PF04055"/>
    </source>
</evidence>
<dbReference type="RefSeq" id="WP_006617343.1">
    <property type="nucleotide sequence ID" value="NZ_BIMW01000197.1"/>
</dbReference>